<proteinExistence type="predicted"/>
<dbReference type="HOGENOM" id="CLU_2128734_0_0_5"/>
<dbReference type="Proteomes" id="UP000004659">
    <property type="component" value="Unassembled WGS sequence"/>
</dbReference>
<organism evidence="1">
    <name type="scientific">Brucella pinnipedialis M292/94/1</name>
    <dbReference type="NCBI Taxonomy" id="520462"/>
    <lineage>
        <taxon>Bacteria</taxon>
        <taxon>Pseudomonadati</taxon>
        <taxon>Pseudomonadota</taxon>
        <taxon>Alphaproteobacteria</taxon>
        <taxon>Hyphomicrobiales</taxon>
        <taxon>Brucellaceae</taxon>
        <taxon>Brucella/Ochrobactrum group</taxon>
        <taxon>Brucella</taxon>
    </lineage>
</organism>
<name>A0A0E1WW50_9HYPH</name>
<gene>
    <name evidence="1" type="ORF">BALG_02398</name>
</gene>
<dbReference type="EMBL" id="EQ999534">
    <property type="protein sequence ID" value="EEZ29045.1"/>
    <property type="molecule type" value="Genomic_DNA"/>
</dbReference>
<protein>
    <submittedName>
        <fullName evidence="1">Uncharacterized protein</fullName>
    </submittedName>
</protein>
<dbReference type="RefSeq" id="WP_006188530.1">
    <property type="nucleotide sequence ID" value="NZ_EQ999534.1"/>
</dbReference>
<sequence>MATIKGAGHDICFLFEVTLAHTFVWSARGKIVTLKAHIEKVLKYVQFHDAFLREITAKRRHSVEVASFKLADLLNPPTGLSFGREHPIKVRNEHVGVLWLWNKEHHRPSIELD</sequence>
<dbReference type="AlphaFoldDB" id="A0A0E1WW50"/>
<reference evidence="1" key="1">
    <citation type="submission" date="2009-01" db="EMBL/GenBank/DDBJ databases">
        <title>The Genome Sequence of Brucella pinnipedialis M292/94/1.</title>
        <authorList>
            <consortium name="The Broad Institute Genome Sequencing Platform"/>
            <person name="Ward D."/>
            <person name="Young S.K."/>
            <person name="Kodira C.D."/>
            <person name="Zeng Q."/>
            <person name="Koehrsen M."/>
            <person name="Alvarado L."/>
            <person name="Berlin A."/>
            <person name="Borenstein D."/>
            <person name="Chen Z."/>
            <person name="Engels R."/>
            <person name="Freedman E."/>
            <person name="Gellesch M."/>
            <person name="Goldberg J."/>
            <person name="Griggs A."/>
            <person name="Gujja S."/>
            <person name="Heiman D."/>
            <person name="Hepburn T."/>
            <person name="Howarth C."/>
            <person name="Jen D."/>
            <person name="Larson L."/>
            <person name="Lewis B."/>
            <person name="Mehta T."/>
            <person name="Park D."/>
            <person name="Pearson M."/>
            <person name="Roberts A."/>
            <person name="Saif S."/>
            <person name="Shea T."/>
            <person name="Shenoy N."/>
            <person name="Sisk P."/>
            <person name="Stolte C."/>
            <person name="Sykes S."/>
            <person name="Walk T."/>
            <person name="White J."/>
            <person name="Yandava C."/>
            <person name="Whatmore A.M."/>
            <person name="Perrett L.L."/>
            <person name="O'Callaghan D."/>
            <person name="Nusbaum C."/>
            <person name="Galagan J."/>
            <person name="Birren B."/>
        </authorList>
    </citation>
    <scope>NUCLEOTIDE SEQUENCE [LARGE SCALE GENOMIC DNA]</scope>
    <source>
        <strain evidence="1">M292/94/1</strain>
    </source>
</reference>
<accession>A0A0E1WW50</accession>
<evidence type="ECO:0000313" key="1">
    <source>
        <dbReference type="EMBL" id="EEZ29045.1"/>
    </source>
</evidence>